<evidence type="ECO:0000256" key="3">
    <source>
        <dbReference type="ARBA" id="ARBA00011245"/>
    </source>
</evidence>
<evidence type="ECO:0000256" key="8">
    <source>
        <dbReference type="ARBA" id="ARBA00022927"/>
    </source>
</evidence>
<feature type="signal peptide" evidence="10">
    <location>
        <begin position="1"/>
        <end position="32"/>
    </location>
</feature>
<keyword evidence="12" id="KW-1185">Reference proteome</keyword>
<dbReference type="Pfam" id="PF03548">
    <property type="entry name" value="LolA"/>
    <property type="match status" value="1"/>
</dbReference>
<organism evidence="11 12">
    <name type="scientific">Thiospirillum jenense</name>
    <dbReference type="NCBI Taxonomy" id="1653858"/>
    <lineage>
        <taxon>Bacteria</taxon>
        <taxon>Pseudomonadati</taxon>
        <taxon>Pseudomonadota</taxon>
        <taxon>Gammaproteobacteria</taxon>
        <taxon>Chromatiales</taxon>
        <taxon>Chromatiaceae</taxon>
        <taxon>Thiospirillum</taxon>
    </lineage>
</organism>
<keyword evidence="5 10" id="KW-0813">Transport</keyword>
<dbReference type="SUPFAM" id="SSF89392">
    <property type="entry name" value="Prokaryotic lipoproteins and lipoprotein localization factors"/>
    <property type="match status" value="1"/>
</dbReference>
<dbReference type="RefSeq" id="WP_182582136.1">
    <property type="nucleotide sequence ID" value="NZ_JABVCQ010000003.1"/>
</dbReference>
<feature type="chain" id="PRO_5033190491" description="Outer-membrane lipoprotein carrier protein" evidence="10">
    <location>
        <begin position="33"/>
        <end position="218"/>
    </location>
</feature>
<evidence type="ECO:0000256" key="7">
    <source>
        <dbReference type="ARBA" id="ARBA00022764"/>
    </source>
</evidence>
<keyword evidence="6 10" id="KW-0732">Signal</keyword>
<keyword evidence="11" id="KW-0449">Lipoprotein</keyword>
<dbReference type="GO" id="GO:0044874">
    <property type="term" value="P:lipoprotein localization to outer membrane"/>
    <property type="evidence" value="ECO:0007669"/>
    <property type="project" value="UniProtKB-UniRule"/>
</dbReference>
<evidence type="ECO:0000313" key="12">
    <source>
        <dbReference type="Proteomes" id="UP000548632"/>
    </source>
</evidence>
<evidence type="ECO:0000256" key="6">
    <source>
        <dbReference type="ARBA" id="ARBA00022729"/>
    </source>
</evidence>
<dbReference type="GO" id="GO:0030288">
    <property type="term" value="C:outer membrane-bounded periplasmic space"/>
    <property type="evidence" value="ECO:0007669"/>
    <property type="project" value="TreeGrafter"/>
</dbReference>
<protein>
    <recommendedName>
        <fullName evidence="4 10">Outer-membrane lipoprotein carrier protein</fullName>
    </recommendedName>
</protein>
<dbReference type="InterPro" id="IPR029046">
    <property type="entry name" value="LolA/LolB/LppX"/>
</dbReference>
<dbReference type="Proteomes" id="UP000548632">
    <property type="component" value="Unassembled WGS sequence"/>
</dbReference>
<evidence type="ECO:0000256" key="9">
    <source>
        <dbReference type="ARBA" id="ARBA00023186"/>
    </source>
</evidence>
<keyword evidence="7 10" id="KW-0574">Periplasm</keyword>
<dbReference type="CDD" id="cd16325">
    <property type="entry name" value="LolA"/>
    <property type="match status" value="1"/>
</dbReference>
<dbReference type="Gene3D" id="2.50.20.10">
    <property type="entry name" value="Lipoprotein localisation LolA/LolB/LppX"/>
    <property type="match status" value="1"/>
</dbReference>
<dbReference type="NCBIfam" id="TIGR00547">
    <property type="entry name" value="lolA"/>
    <property type="match status" value="1"/>
</dbReference>
<dbReference type="InterPro" id="IPR018323">
    <property type="entry name" value="OM_lipoprot_carrier_LolA_Pbac"/>
</dbReference>
<evidence type="ECO:0000256" key="4">
    <source>
        <dbReference type="ARBA" id="ARBA00014035"/>
    </source>
</evidence>
<accession>A0A839HC70</accession>
<evidence type="ECO:0000256" key="10">
    <source>
        <dbReference type="HAMAP-Rule" id="MF_00240"/>
    </source>
</evidence>
<keyword evidence="9 10" id="KW-0143">Chaperone</keyword>
<comment type="similarity">
    <text evidence="2 10">Belongs to the LolA family.</text>
</comment>
<sequence precursor="true">MLLLQLYRRPRRWLSLVVLVWLGCCLTSPASAADAVATLKQYLTGLNSLSADFRQITLAAGGEQIMEARGQLYLRRPGRMRWEYRPPNEQLILADGKRVYVEDKELNQVSHRSQAAALEGTPAELLVSDRPIEQMFKLREFDRGDERDWVELRPKSKESQVVRLQVGFVGGKLDTLVMEDRFGQLTRFIFTKVRRNPALAASLFQFEQRPGGDFLQMD</sequence>
<name>A0A839HC70_9GAMM</name>
<dbReference type="PANTHER" id="PTHR35869">
    <property type="entry name" value="OUTER-MEMBRANE LIPOPROTEIN CARRIER PROTEIN"/>
    <property type="match status" value="1"/>
</dbReference>
<dbReference type="PANTHER" id="PTHR35869:SF1">
    <property type="entry name" value="OUTER-MEMBRANE LIPOPROTEIN CARRIER PROTEIN"/>
    <property type="match status" value="1"/>
</dbReference>
<proteinExistence type="inferred from homology"/>
<comment type="subunit">
    <text evidence="3 10">Monomer.</text>
</comment>
<dbReference type="HAMAP" id="MF_00240">
    <property type="entry name" value="LolA"/>
    <property type="match status" value="1"/>
</dbReference>
<comment type="subcellular location">
    <subcellularLocation>
        <location evidence="1 10">Periplasm</location>
    </subcellularLocation>
</comment>
<evidence type="ECO:0000313" key="11">
    <source>
        <dbReference type="EMBL" id="MBB1125026.1"/>
    </source>
</evidence>
<comment type="caution">
    <text evidence="11">The sequence shown here is derived from an EMBL/GenBank/DDBJ whole genome shotgun (WGS) entry which is preliminary data.</text>
</comment>
<reference evidence="11 12" key="1">
    <citation type="journal article" date="2020" name="Arch. Microbiol.">
        <title>The genome sequence of the giant phototrophic gammaproteobacterium Thiospirillum jenense gives insight into its physiological properties and phylogenetic relationships.</title>
        <authorList>
            <person name="Imhoff J.F."/>
            <person name="Meyer T.E."/>
            <person name="Kyndt J.A."/>
        </authorList>
    </citation>
    <scope>NUCLEOTIDE SEQUENCE [LARGE SCALE GENOMIC DNA]</scope>
    <source>
        <strain evidence="11 12">DSM 216</strain>
    </source>
</reference>
<keyword evidence="8 10" id="KW-0653">Protein transport</keyword>
<comment type="function">
    <text evidence="10">Participates in the translocation of lipoproteins from the inner membrane to the outer membrane. Only forms a complex with a lipoprotein if the residue after the N-terminal Cys is not an aspartate (The Asp acts as a targeting signal to indicate that the lipoprotein should stay in the inner membrane).</text>
</comment>
<gene>
    <name evidence="10 11" type="primary">lolA</name>
    <name evidence="11" type="ORF">HUK38_02120</name>
</gene>
<dbReference type="EMBL" id="JABVCQ010000003">
    <property type="protein sequence ID" value="MBB1125026.1"/>
    <property type="molecule type" value="Genomic_DNA"/>
</dbReference>
<evidence type="ECO:0000256" key="1">
    <source>
        <dbReference type="ARBA" id="ARBA00004418"/>
    </source>
</evidence>
<dbReference type="GO" id="GO:0042953">
    <property type="term" value="P:lipoprotein transport"/>
    <property type="evidence" value="ECO:0007669"/>
    <property type="project" value="InterPro"/>
</dbReference>
<evidence type="ECO:0000256" key="2">
    <source>
        <dbReference type="ARBA" id="ARBA00007615"/>
    </source>
</evidence>
<dbReference type="InterPro" id="IPR004564">
    <property type="entry name" value="OM_lipoprot_carrier_LolA-like"/>
</dbReference>
<dbReference type="AlphaFoldDB" id="A0A839HC70"/>
<evidence type="ECO:0000256" key="5">
    <source>
        <dbReference type="ARBA" id="ARBA00022448"/>
    </source>
</evidence>